<keyword evidence="3" id="KW-0133">Cell shape</keyword>
<comment type="caution">
    <text evidence="7">The sequence shown here is derived from an EMBL/GenBank/DDBJ whole genome shotgun (WGS) entry which is preliminary data.</text>
</comment>
<organism evidence="7 8">
    <name type="scientific">Lacrimispora celerecrescens</name>
    <dbReference type="NCBI Taxonomy" id="29354"/>
    <lineage>
        <taxon>Bacteria</taxon>
        <taxon>Bacillati</taxon>
        <taxon>Bacillota</taxon>
        <taxon>Clostridia</taxon>
        <taxon>Lachnospirales</taxon>
        <taxon>Lachnospiraceae</taxon>
        <taxon>Lacrimispora</taxon>
    </lineage>
</organism>
<keyword evidence="4 6" id="KW-1133">Transmembrane helix</keyword>
<evidence type="ECO:0000313" key="7">
    <source>
        <dbReference type="EMBL" id="KEZ87139.1"/>
    </source>
</evidence>
<dbReference type="GO" id="GO:0008360">
    <property type="term" value="P:regulation of cell shape"/>
    <property type="evidence" value="ECO:0007669"/>
    <property type="project" value="UniProtKB-KW"/>
</dbReference>
<gene>
    <name evidence="7" type="ORF">IO98_21460</name>
</gene>
<feature type="transmembrane region" description="Helical" evidence="6">
    <location>
        <begin position="102"/>
        <end position="122"/>
    </location>
</feature>
<name>A0A084JDV5_9FIRM</name>
<keyword evidence="2 6" id="KW-0812">Transmembrane</keyword>
<dbReference type="GO" id="GO:0015648">
    <property type="term" value="F:lipid-linked peptidoglycan transporter activity"/>
    <property type="evidence" value="ECO:0007669"/>
    <property type="project" value="TreeGrafter"/>
</dbReference>
<dbReference type="PANTHER" id="PTHR30474">
    <property type="entry name" value="CELL CYCLE PROTEIN"/>
    <property type="match status" value="1"/>
</dbReference>
<keyword evidence="5 6" id="KW-0472">Membrane</keyword>
<evidence type="ECO:0000313" key="8">
    <source>
        <dbReference type="Proteomes" id="UP000028525"/>
    </source>
</evidence>
<dbReference type="EMBL" id="JPME01000037">
    <property type="protein sequence ID" value="KEZ87139.1"/>
    <property type="molecule type" value="Genomic_DNA"/>
</dbReference>
<evidence type="ECO:0000256" key="6">
    <source>
        <dbReference type="SAM" id="Phobius"/>
    </source>
</evidence>
<dbReference type="AlphaFoldDB" id="A0A084JDV5"/>
<dbReference type="GO" id="GO:0005886">
    <property type="term" value="C:plasma membrane"/>
    <property type="evidence" value="ECO:0007669"/>
    <property type="project" value="TreeGrafter"/>
</dbReference>
<dbReference type="PANTHER" id="PTHR30474:SF1">
    <property type="entry name" value="PEPTIDOGLYCAN GLYCOSYLTRANSFERASE MRDB"/>
    <property type="match status" value="1"/>
</dbReference>
<comment type="subcellular location">
    <subcellularLocation>
        <location evidence="1">Membrane</location>
        <topology evidence="1">Multi-pass membrane protein</topology>
    </subcellularLocation>
</comment>
<reference evidence="7 8" key="1">
    <citation type="submission" date="2014-07" db="EMBL/GenBank/DDBJ databases">
        <title>Draft genome of Clostridium celerecrescens 152B isolated from sediments associated with methane hydrate from Krishna Godavari basin.</title>
        <authorList>
            <person name="Honkalas V.S."/>
            <person name="Dabir A.P."/>
            <person name="Arora P."/>
            <person name="Dhakephalkar P.K."/>
        </authorList>
    </citation>
    <scope>NUCLEOTIDE SEQUENCE [LARGE SCALE GENOMIC DNA]</scope>
    <source>
        <strain evidence="7 8">152B</strain>
    </source>
</reference>
<evidence type="ECO:0000256" key="3">
    <source>
        <dbReference type="ARBA" id="ARBA00022960"/>
    </source>
</evidence>
<accession>A0A084JDV5</accession>
<dbReference type="OrthoDB" id="9812661at2"/>
<evidence type="ECO:0000256" key="5">
    <source>
        <dbReference type="ARBA" id="ARBA00023136"/>
    </source>
</evidence>
<feature type="transmembrane region" description="Helical" evidence="6">
    <location>
        <begin position="134"/>
        <end position="152"/>
    </location>
</feature>
<keyword evidence="8" id="KW-1185">Reference proteome</keyword>
<sequence length="374" mass="40571">MFSDYNFKYYNYRLVLYMLSLSVIGILVVASASNQDSSTVTKQIIGVMTGFAMAIGLSIIDYRKIIKLYALIYAGCIIMLGAVLVMGHTAGGATRWINIPGIGRIQPSEFVKIGLIVFFSWYWNKYQERLNTPIMIGLAALLAAIPIGLIFAEPNLSTSLVVSIIILCMVFSAGISYRWIGGVLAVAIPAGALFIFLLTKGLIPFIHDYQARRILAWIYPHAEQYAENLYQQKNSIMAISSGQLQGKGLFNTTIASVKDGNFLSAGETDFIFAIIGEEMGFRGSVIVITLIGLVVFECLYLASKAKDMSGKLICTGMAALIGFQAFANIAVATQIFPNTGLPLPFISSGVSSLISIFMGMGLVLNVGLQRKIGN</sequence>
<feature type="transmembrane region" description="Helical" evidence="6">
    <location>
        <begin position="279"/>
        <end position="300"/>
    </location>
</feature>
<feature type="transmembrane region" description="Helical" evidence="6">
    <location>
        <begin position="312"/>
        <end position="333"/>
    </location>
</feature>
<dbReference type="RefSeq" id="WP_038284324.1">
    <property type="nucleotide sequence ID" value="NZ_JPME01000037.1"/>
</dbReference>
<feature type="transmembrane region" description="Helical" evidence="6">
    <location>
        <begin position="158"/>
        <end position="177"/>
    </location>
</feature>
<dbReference type="InterPro" id="IPR001182">
    <property type="entry name" value="FtsW/RodA"/>
</dbReference>
<feature type="transmembrane region" description="Helical" evidence="6">
    <location>
        <begin position="69"/>
        <end position="90"/>
    </location>
</feature>
<dbReference type="Pfam" id="PF01098">
    <property type="entry name" value="FTSW_RODA_SPOVE"/>
    <property type="match status" value="1"/>
</dbReference>
<feature type="transmembrane region" description="Helical" evidence="6">
    <location>
        <begin position="184"/>
        <end position="206"/>
    </location>
</feature>
<feature type="transmembrane region" description="Helical" evidence="6">
    <location>
        <begin position="345"/>
        <end position="368"/>
    </location>
</feature>
<dbReference type="Proteomes" id="UP000028525">
    <property type="component" value="Unassembled WGS sequence"/>
</dbReference>
<dbReference type="GO" id="GO:0032153">
    <property type="term" value="C:cell division site"/>
    <property type="evidence" value="ECO:0007669"/>
    <property type="project" value="TreeGrafter"/>
</dbReference>
<proteinExistence type="predicted"/>
<feature type="transmembrane region" description="Helical" evidence="6">
    <location>
        <begin position="12"/>
        <end position="32"/>
    </location>
</feature>
<protein>
    <submittedName>
        <fullName evidence="7">Rod shape-determining protein RodA</fullName>
    </submittedName>
</protein>
<evidence type="ECO:0000256" key="1">
    <source>
        <dbReference type="ARBA" id="ARBA00004141"/>
    </source>
</evidence>
<dbReference type="STRING" id="29354.IO98_21460"/>
<evidence type="ECO:0000256" key="2">
    <source>
        <dbReference type="ARBA" id="ARBA00022692"/>
    </source>
</evidence>
<dbReference type="GO" id="GO:0051301">
    <property type="term" value="P:cell division"/>
    <property type="evidence" value="ECO:0007669"/>
    <property type="project" value="InterPro"/>
</dbReference>
<evidence type="ECO:0000256" key="4">
    <source>
        <dbReference type="ARBA" id="ARBA00022989"/>
    </source>
</evidence>
<feature type="transmembrane region" description="Helical" evidence="6">
    <location>
        <begin position="44"/>
        <end position="62"/>
    </location>
</feature>